<accession>A0A0P1LKL9</accession>
<gene>
    <name evidence="3" type="ORF">JGI4_01216</name>
    <name evidence="2" type="ORF">JGI8_01656</name>
</gene>
<accession>A0A0P1NVF9</accession>
<dbReference type="EMBL" id="CZVI01000027">
    <property type="protein sequence ID" value="CUS92259.1"/>
    <property type="molecule type" value="Genomic_DNA"/>
</dbReference>
<dbReference type="PROSITE" id="PS51257">
    <property type="entry name" value="PROKAR_LIPOPROTEIN"/>
    <property type="match status" value="1"/>
</dbReference>
<feature type="region of interest" description="Disordered" evidence="1">
    <location>
        <begin position="88"/>
        <end position="175"/>
    </location>
</feature>
<dbReference type="RefSeq" id="WP_047134623.1">
    <property type="nucleotide sequence ID" value="NZ_CZVI01000027.1"/>
</dbReference>
<dbReference type="Proteomes" id="UP000182200">
    <property type="component" value="Unassembled WGS sequence"/>
</dbReference>
<name>A0A0P1M6K2_9BACT</name>
<dbReference type="AlphaFoldDB" id="A0A0P1M6K2"/>
<accession>A0A0N7MU75</accession>
<evidence type="ECO:0000313" key="4">
    <source>
        <dbReference type="Proteomes" id="UP000182011"/>
    </source>
</evidence>
<evidence type="ECO:0000256" key="1">
    <source>
        <dbReference type="SAM" id="MobiDB-lite"/>
    </source>
</evidence>
<organism evidence="3 4">
    <name type="scientific">Candidatus Kryptonium thompsonii</name>
    <dbReference type="NCBI Taxonomy" id="1633631"/>
    <lineage>
        <taxon>Bacteria</taxon>
        <taxon>Pseudomonadati</taxon>
        <taxon>Candidatus Kryptoniota</taxon>
        <taxon>Candidatus Kryptonium</taxon>
    </lineage>
</organism>
<dbReference type="STRING" id="1633631.GCA_001442925_01211"/>
<protein>
    <recommendedName>
        <fullName evidence="6">Cytochrome c domain-containing protein</fullName>
    </recommendedName>
</protein>
<accession>A0A0P1M6K2</accession>
<feature type="compositionally biased region" description="Basic and acidic residues" evidence="1">
    <location>
        <begin position="137"/>
        <end position="169"/>
    </location>
</feature>
<proteinExistence type="predicted"/>
<dbReference type="Proteomes" id="UP000182011">
    <property type="component" value="Unassembled WGS sequence"/>
</dbReference>
<accession>A0A0N7MV39</accession>
<accession>A0A0S4N223</accession>
<dbReference type="EMBL" id="FAOP01000005">
    <property type="protein sequence ID" value="CUU05306.1"/>
    <property type="molecule type" value="Genomic_DNA"/>
</dbReference>
<accession>A0A0P1LAK5</accession>
<evidence type="ECO:0008006" key="6">
    <source>
        <dbReference type="Google" id="ProtNLM"/>
    </source>
</evidence>
<reference evidence="2 5" key="1">
    <citation type="submission" date="2015-11" db="EMBL/GenBank/DDBJ databases">
        <authorList>
            <person name="Varghese N."/>
        </authorList>
    </citation>
    <scope>NUCLEOTIDE SEQUENCE [LARGE SCALE GENOMIC DNA]</scope>
    <source>
        <strain evidence="2 5">JGI-8</strain>
    </source>
</reference>
<evidence type="ECO:0000313" key="2">
    <source>
        <dbReference type="EMBL" id="CUS92259.1"/>
    </source>
</evidence>
<feature type="compositionally biased region" description="Basic and acidic residues" evidence="1">
    <location>
        <begin position="94"/>
        <end position="107"/>
    </location>
</feature>
<evidence type="ECO:0000313" key="3">
    <source>
        <dbReference type="EMBL" id="CUU05306.1"/>
    </source>
</evidence>
<accession>A0A0P1MAU9</accession>
<feature type="compositionally biased region" description="Low complexity" evidence="1">
    <location>
        <begin position="122"/>
        <end position="136"/>
    </location>
</feature>
<accession>A0A0P1LXM9</accession>
<dbReference type="OrthoDB" id="9814672at2"/>
<reference evidence="3 4" key="2">
    <citation type="submission" date="2015-11" db="EMBL/GenBank/DDBJ databases">
        <authorList>
            <person name="Zhang Y."/>
            <person name="Guo Z."/>
        </authorList>
    </citation>
    <scope>NUCLEOTIDE SEQUENCE [LARGE SCALE GENOMIC DNA]</scope>
    <source>
        <strain evidence="3">JGI-4</strain>
    </source>
</reference>
<accession>A0A0P1P836</accession>
<keyword evidence="5" id="KW-1185">Reference proteome</keyword>
<accession>A0A0P1P4Q1</accession>
<sequence>MKKIFGFILILLSGCYTVIKHPNVNFADSSGEIYTSHISYKSNCVECHSSSAMIYFYNLVPAHVSSPWSYYNTPWWLWWSGSPVDTVQVGSEASPERSREFGSHRATSDNNSFNPPPPTRTPPKSGSDSGTSTSSTMEKDGKSNLGERKNENSRDQGKEAKQDSSEKRNIGSRRR</sequence>
<evidence type="ECO:0000313" key="5">
    <source>
        <dbReference type="Proteomes" id="UP000182200"/>
    </source>
</evidence>